<dbReference type="RefSeq" id="WP_262688770.1">
    <property type="nucleotide sequence ID" value="NZ_JAOQIO010000124.1"/>
</dbReference>
<dbReference type="Proteomes" id="UP001652445">
    <property type="component" value="Unassembled WGS sequence"/>
</dbReference>
<gene>
    <name evidence="1" type="ORF">OB236_38875</name>
</gene>
<dbReference type="EMBL" id="JAOQIO010000124">
    <property type="protein sequence ID" value="MCU6798108.1"/>
    <property type="molecule type" value="Genomic_DNA"/>
</dbReference>
<name>A0ABT2UTX8_9BACL</name>
<sequence>MQKYPQAYINYLIYFHAERDYFECHEVLEEYWKDHPGDLWASTYVGLIQVAVSLYHWRRHNYAGAEKMLRSALTQLKDTDLVQLGIEAKVFRTRLSGRLEALENPDDRQYEDLDIPLADPQLEVLCLEHCSVNELTWLSPSDLNNTQLIHKHTLRDRAPVILERERSRQLKLLAKRDKG</sequence>
<evidence type="ECO:0000313" key="1">
    <source>
        <dbReference type="EMBL" id="MCU6798108.1"/>
    </source>
</evidence>
<dbReference type="SUPFAM" id="SSF140663">
    <property type="entry name" value="TTHA0068-like"/>
    <property type="match status" value="1"/>
</dbReference>
<dbReference type="InterPro" id="IPR005500">
    <property type="entry name" value="DUF309"/>
</dbReference>
<comment type="caution">
    <text evidence="1">The sequence shown here is derived from an EMBL/GenBank/DDBJ whole genome shotgun (WGS) entry which is preliminary data.</text>
</comment>
<organism evidence="1 2">
    <name type="scientific">Paenibacillus baimaensis</name>
    <dbReference type="NCBI Taxonomy" id="2982185"/>
    <lineage>
        <taxon>Bacteria</taxon>
        <taxon>Bacillati</taxon>
        <taxon>Bacillota</taxon>
        <taxon>Bacilli</taxon>
        <taxon>Bacillales</taxon>
        <taxon>Paenibacillaceae</taxon>
        <taxon>Paenibacillus</taxon>
    </lineage>
</organism>
<dbReference type="PANTHER" id="PTHR34796">
    <property type="entry name" value="EXPRESSED PROTEIN"/>
    <property type="match status" value="1"/>
</dbReference>
<evidence type="ECO:0000313" key="2">
    <source>
        <dbReference type="Proteomes" id="UP001652445"/>
    </source>
</evidence>
<dbReference type="Pfam" id="PF03745">
    <property type="entry name" value="DUF309"/>
    <property type="match status" value="1"/>
</dbReference>
<accession>A0ABT2UTX8</accession>
<keyword evidence="2" id="KW-1185">Reference proteome</keyword>
<dbReference type="PANTHER" id="PTHR34796:SF1">
    <property type="entry name" value="EXPRESSED PROTEIN"/>
    <property type="match status" value="1"/>
</dbReference>
<proteinExistence type="predicted"/>
<reference evidence="1 2" key="1">
    <citation type="submission" date="2022-09" db="EMBL/GenBank/DDBJ databases">
        <authorList>
            <person name="Han X.L."/>
            <person name="Wang Q."/>
            <person name="Lu T."/>
        </authorList>
    </citation>
    <scope>NUCLEOTIDE SEQUENCE [LARGE SCALE GENOMIC DNA]</scope>
    <source>
        <strain evidence="1 2">WQ 127069</strain>
    </source>
</reference>
<protein>
    <submittedName>
        <fullName evidence="1">DUF309 domain-containing protein</fullName>
    </submittedName>
</protein>
<dbReference type="Gene3D" id="1.10.3450.10">
    <property type="entry name" value="TTHA0068-like"/>
    <property type="match status" value="1"/>
</dbReference>
<dbReference type="InterPro" id="IPR023203">
    <property type="entry name" value="TTHA0068_sf"/>
</dbReference>